<reference evidence="1 2" key="1">
    <citation type="submission" date="2014-05" db="EMBL/GenBank/DDBJ databases">
        <title>Whole genome shotgun sequence of Rhizobium rhizogenes NBRC 13257.</title>
        <authorList>
            <person name="Katano-Makiyama Y."/>
            <person name="Hosoyama A."/>
            <person name="Hashimoto M."/>
            <person name="Hosoyama Y."/>
            <person name="Noguchi M."/>
            <person name="Tsuchikane K."/>
            <person name="Kimura A."/>
            <person name="Ohji S."/>
            <person name="Ichikawa N."/>
            <person name="Yamazoe A."/>
            <person name="Fujita N."/>
        </authorList>
    </citation>
    <scope>NUCLEOTIDE SEQUENCE [LARGE SCALE GENOMIC DNA]</scope>
    <source>
        <strain evidence="1 2">NBRC 13257</strain>
    </source>
</reference>
<dbReference type="RefSeq" id="WP_042476277.1">
    <property type="nucleotide sequence ID" value="NZ_BAYX01000021.1"/>
</dbReference>
<dbReference type="EMBL" id="BAYX01000021">
    <property type="protein sequence ID" value="GAJ96300.1"/>
    <property type="molecule type" value="Genomic_DNA"/>
</dbReference>
<evidence type="ECO:0000313" key="1">
    <source>
        <dbReference type="EMBL" id="GAJ96300.1"/>
    </source>
</evidence>
<evidence type="ECO:0000313" key="2">
    <source>
        <dbReference type="Proteomes" id="UP000026941"/>
    </source>
</evidence>
<organism evidence="1 2">
    <name type="scientific">Rhizobium rhizogenes NBRC 13257</name>
    <dbReference type="NCBI Taxonomy" id="1220581"/>
    <lineage>
        <taxon>Bacteria</taxon>
        <taxon>Pseudomonadati</taxon>
        <taxon>Pseudomonadota</taxon>
        <taxon>Alphaproteobacteria</taxon>
        <taxon>Hyphomicrobiales</taxon>
        <taxon>Rhizobiaceae</taxon>
        <taxon>Rhizobium/Agrobacterium group</taxon>
        <taxon>Rhizobium</taxon>
    </lineage>
</organism>
<comment type="caution">
    <text evidence="1">The sequence shown here is derived from an EMBL/GenBank/DDBJ whole genome shotgun (WGS) entry which is preliminary data.</text>
</comment>
<accession>A0AA87Q688</accession>
<name>A0AA87Q688_RHIRH</name>
<protein>
    <submittedName>
        <fullName evidence="1">Uncharacterized protein</fullName>
    </submittedName>
</protein>
<proteinExistence type="predicted"/>
<gene>
    <name evidence="1" type="ORF">RRH01S_21_00140</name>
</gene>
<dbReference type="Proteomes" id="UP000026941">
    <property type="component" value="Unassembled WGS sequence"/>
</dbReference>
<sequence length="73" mass="8313">MIRRYLSKHDHPLDSLDLDLCQRAFDALLVELKLAKDSEEAERVAALIIELYRQGIHDERQLAILAGGASRKI</sequence>
<dbReference type="AlphaFoldDB" id="A0AA87Q688"/>